<evidence type="ECO:0000256" key="1">
    <source>
        <dbReference type="PROSITE-ProRule" id="PRU00023"/>
    </source>
</evidence>
<feature type="repeat" description="ANK" evidence="1">
    <location>
        <begin position="132"/>
        <end position="164"/>
    </location>
</feature>
<accession>A0A812NKA2</accession>
<feature type="non-terminal residue" evidence="2">
    <location>
        <position position="225"/>
    </location>
</feature>
<dbReference type="PROSITE" id="PS50297">
    <property type="entry name" value="ANK_REP_REGION"/>
    <property type="match status" value="1"/>
</dbReference>
<dbReference type="Gene3D" id="1.25.40.20">
    <property type="entry name" value="Ankyrin repeat-containing domain"/>
    <property type="match status" value="1"/>
</dbReference>
<gene>
    <name evidence="2" type="primary">proA</name>
    <name evidence="2" type="ORF">SNEC2469_LOCUS8047</name>
</gene>
<reference evidence="2" key="1">
    <citation type="submission" date="2021-02" db="EMBL/GenBank/DDBJ databases">
        <authorList>
            <person name="Dougan E. K."/>
            <person name="Rhodes N."/>
            <person name="Thang M."/>
            <person name="Chan C."/>
        </authorList>
    </citation>
    <scope>NUCLEOTIDE SEQUENCE</scope>
</reference>
<dbReference type="PROSITE" id="PS50088">
    <property type="entry name" value="ANK_REPEAT"/>
    <property type="match status" value="1"/>
</dbReference>
<keyword evidence="3" id="KW-1185">Reference proteome</keyword>
<evidence type="ECO:0000313" key="2">
    <source>
        <dbReference type="EMBL" id="CAE7320855.1"/>
    </source>
</evidence>
<evidence type="ECO:0000313" key="3">
    <source>
        <dbReference type="Proteomes" id="UP000601435"/>
    </source>
</evidence>
<keyword evidence="1" id="KW-0040">ANK repeat</keyword>
<dbReference type="EMBL" id="CAJNJA010013436">
    <property type="protein sequence ID" value="CAE7320855.1"/>
    <property type="molecule type" value="Genomic_DNA"/>
</dbReference>
<protein>
    <submittedName>
        <fullName evidence="2">ProA protein</fullName>
    </submittedName>
</protein>
<dbReference type="InterPro" id="IPR002110">
    <property type="entry name" value="Ankyrin_rpt"/>
</dbReference>
<dbReference type="AlphaFoldDB" id="A0A812NKA2"/>
<dbReference type="Proteomes" id="UP000601435">
    <property type="component" value="Unassembled WGS sequence"/>
</dbReference>
<dbReference type="OrthoDB" id="438564at2759"/>
<dbReference type="InterPro" id="IPR036770">
    <property type="entry name" value="Ankyrin_rpt-contain_sf"/>
</dbReference>
<comment type="caution">
    <text evidence="2">The sequence shown here is derived from an EMBL/GenBank/DDBJ whole genome shotgun (WGS) entry which is preliminary data.</text>
</comment>
<dbReference type="Pfam" id="PF12796">
    <property type="entry name" value="Ank_2"/>
    <property type="match status" value="1"/>
</dbReference>
<name>A0A812NKA2_9DINO</name>
<dbReference type="SUPFAM" id="SSF48403">
    <property type="entry name" value="Ankyrin repeat"/>
    <property type="match status" value="1"/>
</dbReference>
<proteinExistence type="predicted"/>
<sequence>AAELVRNKQRVALFANPLGKACFELDKAQVRACLDDLRKHDLLEPGLVYVSEVRPLSDAQALSSKEWKAFQLEIGCQPLLMVCLACGRELERLRAEGAGAQKEKAVQMLAGEIIGLLVESGADPGLVDVGPLENTALHLAARYGAAKLISFLLSLGTNPTSLNADGCTAEVVASRCGQVLCQQILQVVVANMGNHADEDSGREQIRVGWQGGMLTRSLQKPNDPA</sequence>
<organism evidence="2 3">
    <name type="scientific">Symbiodinium necroappetens</name>
    <dbReference type="NCBI Taxonomy" id="1628268"/>
    <lineage>
        <taxon>Eukaryota</taxon>
        <taxon>Sar</taxon>
        <taxon>Alveolata</taxon>
        <taxon>Dinophyceae</taxon>
        <taxon>Suessiales</taxon>
        <taxon>Symbiodiniaceae</taxon>
        <taxon>Symbiodinium</taxon>
    </lineage>
</organism>